<dbReference type="OrthoDB" id="27934at2759"/>
<dbReference type="STRING" id="870435.A0A0C3PGH4"/>
<evidence type="ECO:0000313" key="2">
    <source>
        <dbReference type="EMBL" id="KIO13065.1"/>
    </source>
</evidence>
<reference evidence="3" key="2">
    <citation type="submission" date="2015-01" db="EMBL/GenBank/DDBJ databases">
        <title>Evolutionary Origins and Diversification of the Mycorrhizal Mutualists.</title>
        <authorList>
            <consortium name="DOE Joint Genome Institute"/>
            <consortium name="Mycorrhizal Genomics Consortium"/>
            <person name="Kohler A."/>
            <person name="Kuo A."/>
            <person name="Nagy L.G."/>
            <person name="Floudas D."/>
            <person name="Copeland A."/>
            <person name="Barry K.W."/>
            <person name="Cichocki N."/>
            <person name="Veneault-Fourrey C."/>
            <person name="LaButti K."/>
            <person name="Lindquist E.A."/>
            <person name="Lipzen A."/>
            <person name="Lundell T."/>
            <person name="Morin E."/>
            <person name="Murat C."/>
            <person name="Riley R."/>
            <person name="Ohm R."/>
            <person name="Sun H."/>
            <person name="Tunlid A."/>
            <person name="Henrissat B."/>
            <person name="Grigoriev I.V."/>
            <person name="Hibbett D.S."/>
            <person name="Martin F."/>
        </authorList>
    </citation>
    <scope>NUCLEOTIDE SEQUENCE [LARGE SCALE GENOMIC DNA]</scope>
    <source>
        <strain evidence="3">Marx 270</strain>
    </source>
</reference>
<accession>A0A0C3PGH4</accession>
<feature type="compositionally biased region" description="Polar residues" evidence="1">
    <location>
        <begin position="69"/>
        <end position="85"/>
    </location>
</feature>
<name>A0A0C3PGH4_PISTI</name>
<evidence type="ECO:0000256" key="1">
    <source>
        <dbReference type="SAM" id="MobiDB-lite"/>
    </source>
</evidence>
<dbReference type="EMBL" id="KN831947">
    <property type="protein sequence ID" value="KIO13065.1"/>
    <property type="molecule type" value="Genomic_DNA"/>
</dbReference>
<feature type="region of interest" description="Disordered" evidence="1">
    <location>
        <begin position="25"/>
        <end position="92"/>
    </location>
</feature>
<keyword evidence="3" id="KW-1185">Reference proteome</keyword>
<sequence>MSPQPKRIKVEVDDAPPPVPKRLTQALQQRQYRKLVTPFRSPLLTTTGEPSRRVECSSVKSEPVRGPSPATSSSLFRQPHSSPSPQGHFVRSKITTGTRTGGAAAQFKSPIMQSAGSSPGVSSRPSIRLTPTVQMLEHRLQVLRRAVKVKEDKDEEILQQLVTRWTDAGREAAYQLWDLAKDTGDLQSKSTDLGSIWSRGATTSSDINWGWDKPEDGVNDRADWHGTEEMACEEDEPRNTLGTMLRQLRIDPATLGWDEQTETFI</sequence>
<evidence type="ECO:0000313" key="3">
    <source>
        <dbReference type="Proteomes" id="UP000054217"/>
    </source>
</evidence>
<proteinExistence type="predicted"/>
<evidence type="ECO:0008006" key="4">
    <source>
        <dbReference type="Google" id="ProtNLM"/>
    </source>
</evidence>
<organism evidence="2 3">
    <name type="scientific">Pisolithus tinctorius Marx 270</name>
    <dbReference type="NCBI Taxonomy" id="870435"/>
    <lineage>
        <taxon>Eukaryota</taxon>
        <taxon>Fungi</taxon>
        <taxon>Dikarya</taxon>
        <taxon>Basidiomycota</taxon>
        <taxon>Agaricomycotina</taxon>
        <taxon>Agaricomycetes</taxon>
        <taxon>Agaricomycetidae</taxon>
        <taxon>Boletales</taxon>
        <taxon>Sclerodermatineae</taxon>
        <taxon>Pisolithaceae</taxon>
        <taxon>Pisolithus</taxon>
    </lineage>
</organism>
<reference evidence="2 3" key="1">
    <citation type="submission" date="2014-04" db="EMBL/GenBank/DDBJ databases">
        <authorList>
            <consortium name="DOE Joint Genome Institute"/>
            <person name="Kuo A."/>
            <person name="Kohler A."/>
            <person name="Costa M.D."/>
            <person name="Nagy L.G."/>
            <person name="Floudas D."/>
            <person name="Copeland A."/>
            <person name="Barry K.W."/>
            <person name="Cichocki N."/>
            <person name="Veneault-Fourrey C."/>
            <person name="LaButti K."/>
            <person name="Lindquist E.A."/>
            <person name="Lipzen A."/>
            <person name="Lundell T."/>
            <person name="Morin E."/>
            <person name="Murat C."/>
            <person name="Sun H."/>
            <person name="Tunlid A."/>
            <person name="Henrissat B."/>
            <person name="Grigoriev I.V."/>
            <person name="Hibbett D.S."/>
            <person name="Martin F."/>
            <person name="Nordberg H.P."/>
            <person name="Cantor M.N."/>
            <person name="Hua S.X."/>
        </authorList>
    </citation>
    <scope>NUCLEOTIDE SEQUENCE [LARGE SCALE GENOMIC DNA]</scope>
    <source>
        <strain evidence="2 3">Marx 270</strain>
    </source>
</reference>
<dbReference type="AlphaFoldDB" id="A0A0C3PGH4"/>
<protein>
    <recommendedName>
        <fullName evidence="4">Swi5-dependent recombination DNA repair protein 1 homolog</fullName>
    </recommendedName>
</protein>
<dbReference type="Gene3D" id="6.10.140.1020">
    <property type="match status" value="1"/>
</dbReference>
<feature type="region of interest" description="Disordered" evidence="1">
    <location>
        <begin position="1"/>
        <end position="20"/>
    </location>
</feature>
<dbReference type="Proteomes" id="UP000054217">
    <property type="component" value="Unassembled WGS sequence"/>
</dbReference>
<dbReference type="InParanoid" id="A0A0C3PGH4"/>
<dbReference type="HOGENOM" id="CLU_082181_0_0_1"/>
<gene>
    <name evidence="2" type="ORF">M404DRAFT_994016</name>
</gene>
<feature type="non-terminal residue" evidence="2">
    <location>
        <position position="265"/>
    </location>
</feature>